<dbReference type="InterPro" id="IPR002110">
    <property type="entry name" value="Ankyrin_rpt"/>
</dbReference>
<dbReference type="EMBL" id="PKMF04002338">
    <property type="protein sequence ID" value="KAK7809546.1"/>
    <property type="molecule type" value="Genomic_DNA"/>
</dbReference>
<dbReference type="PANTHER" id="PTHR24121:SF23">
    <property type="entry name" value="NO MECHANORECEPTOR POTENTIAL C, ISOFORM H"/>
    <property type="match status" value="1"/>
</dbReference>
<reference evidence="3 4" key="1">
    <citation type="journal article" date="2018" name="Sci. Data">
        <title>The draft genome sequence of cork oak.</title>
        <authorList>
            <person name="Ramos A.M."/>
            <person name="Usie A."/>
            <person name="Barbosa P."/>
            <person name="Barros P.M."/>
            <person name="Capote T."/>
            <person name="Chaves I."/>
            <person name="Simoes F."/>
            <person name="Abreu I."/>
            <person name="Carrasquinho I."/>
            <person name="Faro C."/>
            <person name="Guimaraes J.B."/>
            <person name="Mendonca D."/>
            <person name="Nobrega F."/>
            <person name="Rodrigues L."/>
            <person name="Saibo N.J.M."/>
            <person name="Varela M.C."/>
            <person name="Egas C."/>
            <person name="Matos J."/>
            <person name="Miguel C.M."/>
            <person name="Oliveira M.M."/>
            <person name="Ricardo C.P."/>
            <person name="Goncalves S."/>
        </authorList>
    </citation>
    <scope>NUCLEOTIDE SEQUENCE [LARGE SCALE GENOMIC DNA]</scope>
    <source>
        <strain evidence="4">cv. HL8</strain>
    </source>
</reference>
<dbReference type="PROSITE" id="PS50297">
    <property type="entry name" value="ANK_REP_REGION"/>
    <property type="match status" value="1"/>
</dbReference>
<organism evidence="3 4">
    <name type="scientific">Quercus suber</name>
    <name type="common">Cork oak</name>
    <dbReference type="NCBI Taxonomy" id="58331"/>
    <lineage>
        <taxon>Eukaryota</taxon>
        <taxon>Viridiplantae</taxon>
        <taxon>Streptophyta</taxon>
        <taxon>Embryophyta</taxon>
        <taxon>Tracheophyta</taxon>
        <taxon>Spermatophyta</taxon>
        <taxon>Magnoliopsida</taxon>
        <taxon>eudicotyledons</taxon>
        <taxon>Gunneridae</taxon>
        <taxon>Pentapetalae</taxon>
        <taxon>rosids</taxon>
        <taxon>fabids</taxon>
        <taxon>Fagales</taxon>
        <taxon>Fagaceae</taxon>
        <taxon>Quercus</taxon>
    </lineage>
</organism>
<gene>
    <name evidence="3" type="primary">ACD6_9</name>
    <name evidence="3" type="ORF">CFP56_018347</name>
</gene>
<dbReference type="SMART" id="SM00248">
    <property type="entry name" value="ANK"/>
    <property type="match status" value="2"/>
</dbReference>
<dbReference type="AlphaFoldDB" id="A0AAW0I4R5"/>
<dbReference type="SUPFAM" id="SSF48403">
    <property type="entry name" value="Ankyrin repeat"/>
    <property type="match status" value="1"/>
</dbReference>
<accession>A0AAW0I4R5</accession>
<dbReference type="Gene3D" id="1.25.40.20">
    <property type="entry name" value="Ankyrin repeat-containing domain"/>
    <property type="match status" value="1"/>
</dbReference>
<keyword evidence="4" id="KW-1185">Reference proteome</keyword>
<dbReference type="PANTHER" id="PTHR24121">
    <property type="entry name" value="NO MECHANORECEPTOR POTENTIAL C, ISOFORM D-RELATED"/>
    <property type="match status" value="1"/>
</dbReference>
<dbReference type="Pfam" id="PF12796">
    <property type="entry name" value="Ank_2"/>
    <property type="match status" value="1"/>
</dbReference>
<evidence type="ECO:0000313" key="4">
    <source>
        <dbReference type="Proteomes" id="UP000237347"/>
    </source>
</evidence>
<dbReference type="InterPro" id="IPR036770">
    <property type="entry name" value="Ankyrin_rpt-contain_sf"/>
</dbReference>
<feature type="non-terminal residue" evidence="3">
    <location>
        <position position="1"/>
    </location>
</feature>
<comment type="caution">
    <text evidence="3">The sequence shown here is derived from an EMBL/GenBank/DDBJ whole genome shotgun (WGS) entry which is preliminary data.</text>
</comment>
<feature type="compositionally biased region" description="Low complexity" evidence="2">
    <location>
        <begin position="108"/>
        <end position="117"/>
    </location>
</feature>
<evidence type="ECO:0000256" key="1">
    <source>
        <dbReference type="PROSITE-ProRule" id="PRU00023"/>
    </source>
</evidence>
<sequence length="117" mass="13348">EEGRQNRMKPEVFRAASTGNLSFFEKLTKPNDETLLEVTTEKNTILHVALQFKKFKVVKKIVNLSPMLAYERNSKGNTPLHVAAKVGDSSIVKRLINRKKKKKKNRMSKLMVADSSF</sequence>
<name>A0AAW0I4R5_QUESU</name>
<evidence type="ECO:0000313" key="3">
    <source>
        <dbReference type="EMBL" id="KAK7809546.1"/>
    </source>
</evidence>
<proteinExistence type="predicted"/>
<dbReference type="Proteomes" id="UP000237347">
    <property type="component" value="Unassembled WGS sequence"/>
</dbReference>
<feature type="region of interest" description="Disordered" evidence="2">
    <location>
        <begin position="98"/>
        <end position="117"/>
    </location>
</feature>
<feature type="repeat" description="ANK" evidence="1">
    <location>
        <begin position="75"/>
        <end position="98"/>
    </location>
</feature>
<protein>
    <submittedName>
        <fullName evidence="3">Protein accelerated cell death 6</fullName>
    </submittedName>
</protein>
<dbReference type="PROSITE" id="PS50088">
    <property type="entry name" value="ANK_REPEAT"/>
    <property type="match status" value="1"/>
</dbReference>
<evidence type="ECO:0000256" key="2">
    <source>
        <dbReference type="SAM" id="MobiDB-lite"/>
    </source>
</evidence>
<keyword evidence="1" id="KW-0040">ANK repeat</keyword>
<feature type="compositionally biased region" description="Basic residues" evidence="2">
    <location>
        <begin position="98"/>
        <end position="107"/>
    </location>
</feature>